<dbReference type="AlphaFoldDB" id="A0A317K2A2"/>
<dbReference type="Gene3D" id="3.40.190.10">
    <property type="entry name" value="Periplasmic binding protein-like II"/>
    <property type="match status" value="2"/>
</dbReference>
<gene>
    <name evidence="1" type="ORF">DLJ46_15810</name>
</gene>
<dbReference type="OrthoDB" id="7918484at2"/>
<dbReference type="PANTHER" id="PTHR43649">
    <property type="entry name" value="ARABINOSE-BINDING PROTEIN-RELATED"/>
    <property type="match status" value="1"/>
</dbReference>
<dbReference type="InterPro" id="IPR050490">
    <property type="entry name" value="Bact_solute-bd_prot1"/>
</dbReference>
<sequence length="441" mass="47728">MHALPSVPLRPGVDRRRLLGALAGLPLLATGGLTGCGAEEETRVDDGPIELSVFWWGGTRRAEATEKALRLYSQQNPRVRFRVTWQALTGYYDRLATQAAGGNVPDLFQIDDTLLTEYAQREIVLDLTDRVADNRLDLRGLPPGLARYGQVGDRTMAVAAAETSAAVVYNRKLLHRLRLPEPRTGMSWREYVEWAAGVTRASGGTVAGTMDASGDYRALWLWLRGQGGELYQGRQLGFSAGELVEWFELWEVARSRRATPSAALVEQADTGDLAHQLVVTGHAAASFAWSYQLPELQRYTHDELGLSGFPGTPAAQWPRASMYWAGFRGTRHPGVVVDVINFLTSNVAAGRLLGLDRGLNASLPVRGYVEEGITDRAQKEVVALGSGLKDLLGPVPAPPPKGHAKVRALLVAAAESVRSGRSGARAATSRFMAQANAALAQ</sequence>
<reference evidence="2" key="1">
    <citation type="submission" date="2018-05" db="EMBL/GenBank/DDBJ databases">
        <title>Micromonospora globispora sp. nov. and Micromonospora rugosa sp. nov., isolated from marine sediment.</title>
        <authorList>
            <person name="Carro L."/>
            <person name="Aysel V."/>
            <person name="Cetin D."/>
            <person name="Igual J.M."/>
            <person name="Klenk H.-P."/>
            <person name="Trujillo M.E."/>
            <person name="Sahin N."/>
        </authorList>
    </citation>
    <scope>NUCLEOTIDE SEQUENCE [LARGE SCALE GENOMIC DNA]</scope>
    <source>
        <strain evidence="2">S2904</strain>
    </source>
</reference>
<keyword evidence="2" id="KW-1185">Reference proteome</keyword>
<proteinExistence type="predicted"/>
<organism evidence="1 2">
    <name type="scientific">Micromonospora globispora</name>
    <dbReference type="NCBI Taxonomy" id="1450148"/>
    <lineage>
        <taxon>Bacteria</taxon>
        <taxon>Bacillati</taxon>
        <taxon>Actinomycetota</taxon>
        <taxon>Actinomycetes</taxon>
        <taxon>Micromonosporales</taxon>
        <taxon>Micromonosporaceae</taxon>
        <taxon>Micromonospora</taxon>
    </lineage>
</organism>
<evidence type="ECO:0000313" key="1">
    <source>
        <dbReference type="EMBL" id="PWU47065.1"/>
    </source>
</evidence>
<dbReference type="PANTHER" id="PTHR43649:SF12">
    <property type="entry name" value="DIACETYLCHITOBIOSE BINDING PROTEIN DASA"/>
    <property type="match status" value="1"/>
</dbReference>
<protein>
    <submittedName>
        <fullName evidence="1">ABC transporter substrate-binding protein</fullName>
    </submittedName>
</protein>
<evidence type="ECO:0000313" key="2">
    <source>
        <dbReference type="Proteomes" id="UP000245683"/>
    </source>
</evidence>
<dbReference type="Pfam" id="PF01547">
    <property type="entry name" value="SBP_bac_1"/>
    <property type="match status" value="1"/>
</dbReference>
<dbReference type="Proteomes" id="UP000245683">
    <property type="component" value="Unassembled WGS sequence"/>
</dbReference>
<dbReference type="EMBL" id="QGSV01000204">
    <property type="protein sequence ID" value="PWU47065.1"/>
    <property type="molecule type" value="Genomic_DNA"/>
</dbReference>
<dbReference type="InterPro" id="IPR006059">
    <property type="entry name" value="SBP"/>
</dbReference>
<accession>A0A317K2A2</accession>
<dbReference type="SUPFAM" id="SSF53850">
    <property type="entry name" value="Periplasmic binding protein-like II"/>
    <property type="match status" value="1"/>
</dbReference>
<comment type="caution">
    <text evidence="1">The sequence shown here is derived from an EMBL/GenBank/DDBJ whole genome shotgun (WGS) entry which is preliminary data.</text>
</comment>
<name>A0A317K2A2_9ACTN</name>
<dbReference type="RefSeq" id="WP_109945417.1">
    <property type="nucleotide sequence ID" value="NZ_QGGF01000479.1"/>
</dbReference>